<evidence type="ECO:0000313" key="2">
    <source>
        <dbReference type="EMBL" id="QEG24236.1"/>
    </source>
</evidence>
<dbReference type="CDD" id="cd06260">
    <property type="entry name" value="DUF820-like"/>
    <property type="match status" value="1"/>
</dbReference>
<protein>
    <recommendedName>
        <fullName evidence="1">Putative restriction endonuclease domain-containing protein</fullName>
    </recommendedName>
</protein>
<evidence type="ECO:0000313" key="3">
    <source>
        <dbReference type="Proteomes" id="UP000322214"/>
    </source>
</evidence>
<feature type="domain" description="Putative restriction endonuclease" evidence="1">
    <location>
        <begin position="14"/>
        <end position="96"/>
    </location>
</feature>
<dbReference type="Gene3D" id="3.90.1570.10">
    <property type="entry name" value="tt1808, chain A"/>
    <property type="match status" value="1"/>
</dbReference>
<dbReference type="AlphaFoldDB" id="A0A5B9PHU1"/>
<reference evidence="2 3" key="1">
    <citation type="submission" date="2019-08" db="EMBL/GenBank/DDBJ databases">
        <title>Deep-cultivation of Planctomycetes and their phenomic and genomic characterization uncovers novel biology.</title>
        <authorList>
            <person name="Wiegand S."/>
            <person name="Jogler M."/>
            <person name="Boedeker C."/>
            <person name="Pinto D."/>
            <person name="Vollmers J."/>
            <person name="Rivas-Marin E."/>
            <person name="Kohn T."/>
            <person name="Peeters S.H."/>
            <person name="Heuer A."/>
            <person name="Rast P."/>
            <person name="Oberbeckmann S."/>
            <person name="Bunk B."/>
            <person name="Jeske O."/>
            <person name="Meyerdierks A."/>
            <person name="Storesund J.E."/>
            <person name="Kallscheuer N."/>
            <person name="Luecker S."/>
            <person name="Lage O.M."/>
            <person name="Pohl T."/>
            <person name="Merkel B.J."/>
            <person name="Hornburger P."/>
            <person name="Mueller R.-W."/>
            <person name="Bruemmer F."/>
            <person name="Labrenz M."/>
            <person name="Spormann A.M."/>
            <person name="Op den Camp H."/>
            <person name="Overmann J."/>
            <person name="Amann R."/>
            <person name="Jetten M.S.M."/>
            <person name="Mascher T."/>
            <person name="Medema M.H."/>
            <person name="Devos D.P."/>
            <person name="Kaster A.-K."/>
            <person name="Ovreas L."/>
            <person name="Rohde M."/>
            <person name="Galperin M.Y."/>
            <person name="Jogler C."/>
        </authorList>
    </citation>
    <scope>NUCLEOTIDE SEQUENCE [LARGE SCALE GENOMIC DNA]</scope>
    <source>
        <strain evidence="2 3">FC18</strain>
    </source>
</reference>
<dbReference type="Pfam" id="PF05685">
    <property type="entry name" value="Uma2"/>
    <property type="match status" value="1"/>
</dbReference>
<dbReference type="Proteomes" id="UP000322214">
    <property type="component" value="Chromosome"/>
</dbReference>
<dbReference type="KEGG" id="mff:MFFC18_41530"/>
<dbReference type="InterPro" id="IPR008538">
    <property type="entry name" value="Uma2"/>
</dbReference>
<accession>A0A5B9PHU1</accession>
<dbReference type="SUPFAM" id="SSF52980">
    <property type="entry name" value="Restriction endonuclease-like"/>
    <property type="match status" value="1"/>
</dbReference>
<dbReference type="EMBL" id="CP042912">
    <property type="protein sequence ID" value="QEG24236.1"/>
    <property type="molecule type" value="Genomic_DNA"/>
</dbReference>
<dbReference type="InterPro" id="IPR012296">
    <property type="entry name" value="Nuclease_put_TT1808"/>
</dbReference>
<proteinExistence type="predicted"/>
<organism evidence="2 3">
    <name type="scientific">Mariniblastus fucicola</name>
    <dbReference type="NCBI Taxonomy" id="980251"/>
    <lineage>
        <taxon>Bacteria</taxon>
        <taxon>Pseudomonadati</taxon>
        <taxon>Planctomycetota</taxon>
        <taxon>Planctomycetia</taxon>
        <taxon>Pirellulales</taxon>
        <taxon>Pirellulaceae</taxon>
        <taxon>Mariniblastus</taxon>
    </lineage>
</organism>
<dbReference type="PANTHER" id="PTHR36558:SF1">
    <property type="entry name" value="RESTRICTION ENDONUCLEASE DOMAIN-CONTAINING PROTEIN-RELATED"/>
    <property type="match status" value="1"/>
</dbReference>
<keyword evidence="3" id="KW-1185">Reference proteome</keyword>
<sequence>MSSAEKYIPRYTVDDYQHWEGDWQLVEGIAISMNPSPFGPHERAVSRISLCIGNAIEEADFECESYAGLDWIVSDETVVRPDVMVVCGEQPERHLENPQSSLWKCFLHLPESWTSVRSGGFTKTKVFWFI</sequence>
<dbReference type="InterPro" id="IPR011335">
    <property type="entry name" value="Restrct_endonuc-II-like"/>
</dbReference>
<gene>
    <name evidence="2" type="ORF">MFFC18_41530</name>
</gene>
<evidence type="ECO:0000259" key="1">
    <source>
        <dbReference type="Pfam" id="PF05685"/>
    </source>
</evidence>
<dbReference type="PANTHER" id="PTHR36558">
    <property type="entry name" value="GLR1098 PROTEIN"/>
    <property type="match status" value="1"/>
</dbReference>
<name>A0A5B9PHU1_9BACT</name>